<evidence type="ECO:0000313" key="2">
    <source>
        <dbReference type="Proteomes" id="UP000559182"/>
    </source>
</evidence>
<organism evidence="1 2">
    <name type="scientific">Flexivirga oryzae</name>
    <dbReference type="NCBI Taxonomy" id="1794944"/>
    <lineage>
        <taxon>Bacteria</taxon>
        <taxon>Bacillati</taxon>
        <taxon>Actinomycetota</taxon>
        <taxon>Actinomycetes</taxon>
        <taxon>Micrococcales</taxon>
        <taxon>Dermacoccaceae</taxon>
        <taxon>Flexivirga</taxon>
    </lineage>
</organism>
<dbReference type="RefSeq" id="WP_183318166.1">
    <property type="nucleotide sequence ID" value="NZ_JACHVQ010000001.1"/>
</dbReference>
<dbReference type="Proteomes" id="UP000559182">
    <property type="component" value="Unassembled WGS sequence"/>
</dbReference>
<comment type="caution">
    <text evidence="1">The sequence shown here is derived from an EMBL/GenBank/DDBJ whole genome shotgun (WGS) entry which is preliminary data.</text>
</comment>
<protein>
    <submittedName>
        <fullName evidence="1">Uncharacterized protein</fullName>
    </submittedName>
</protein>
<proteinExistence type="predicted"/>
<reference evidence="1 2" key="1">
    <citation type="submission" date="2020-08" db="EMBL/GenBank/DDBJ databases">
        <title>Sequencing the genomes of 1000 actinobacteria strains.</title>
        <authorList>
            <person name="Klenk H.-P."/>
        </authorList>
    </citation>
    <scope>NUCLEOTIDE SEQUENCE [LARGE SCALE GENOMIC DNA]</scope>
    <source>
        <strain evidence="1 2">DSM 105369</strain>
    </source>
</reference>
<evidence type="ECO:0000313" key="1">
    <source>
        <dbReference type="EMBL" id="MBB2890231.1"/>
    </source>
</evidence>
<sequence>MTTPVLTVPAPALQFAGQPVAGPVETTAVLEKPVTVTFPPVAGASGPVAPPALAGFGFAVVRRRTAGAAPEVWDDKAKQWLPDAPATVAAPIGLSYRDGDPAPWQGTLVAGGTTDAAGAPAFAKAVGGYPQYTVRGAFTPLGGQAVAGPSSAPFTMVGAADKNLMVIGAGEDESPTDATQTRLLLKNTALQEIGALVIDRDSPGAVVTIRNAAGASVVLRSDGGIEVHPAAGKELLVAGDLEAEHVVYRPAGGGPKRVLT</sequence>
<accession>A0A839N652</accession>
<dbReference type="EMBL" id="JACHVQ010000001">
    <property type="protein sequence ID" value="MBB2890231.1"/>
    <property type="molecule type" value="Genomic_DNA"/>
</dbReference>
<gene>
    <name evidence="1" type="ORF">FHU39_000215</name>
</gene>
<keyword evidence="2" id="KW-1185">Reference proteome</keyword>
<dbReference type="AlphaFoldDB" id="A0A839N652"/>
<name>A0A839N652_9MICO</name>